<reference evidence="2 3" key="1">
    <citation type="journal article" date="2018" name="Front. Microbiol.">
        <title>Prospects for Fungal Bioremediation of Acidic Radioactive Waste Sites: Characterization and Genome Sequence of Rhodotorula taiwanensis MD1149.</title>
        <authorList>
            <person name="Tkavc R."/>
            <person name="Matrosova V.Y."/>
            <person name="Grichenko O.E."/>
            <person name="Gostincar C."/>
            <person name="Volpe R.P."/>
            <person name="Klimenkova P."/>
            <person name="Gaidamakova E.K."/>
            <person name="Zhou C.E."/>
            <person name="Stewart B.J."/>
            <person name="Lyman M.G."/>
            <person name="Malfatti S.A."/>
            <person name="Rubinfeld B."/>
            <person name="Courtot M."/>
            <person name="Singh J."/>
            <person name="Dalgard C.L."/>
            <person name="Hamilton T."/>
            <person name="Frey K.G."/>
            <person name="Gunde-Cimerman N."/>
            <person name="Dugan L."/>
            <person name="Daly M.J."/>
        </authorList>
    </citation>
    <scope>NUCLEOTIDE SEQUENCE [LARGE SCALE GENOMIC DNA]</scope>
    <source>
        <strain evidence="2 3">MD1149</strain>
    </source>
</reference>
<dbReference type="OrthoDB" id="10408494at2759"/>
<feature type="region of interest" description="Disordered" evidence="1">
    <location>
        <begin position="121"/>
        <end position="360"/>
    </location>
</feature>
<feature type="region of interest" description="Disordered" evidence="1">
    <location>
        <begin position="82"/>
        <end position="107"/>
    </location>
</feature>
<feature type="compositionally biased region" description="Polar residues" evidence="1">
    <location>
        <begin position="121"/>
        <end position="134"/>
    </location>
</feature>
<comment type="caution">
    <text evidence="2">The sequence shown here is derived from an EMBL/GenBank/DDBJ whole genome shotgun (WGS) entry which is preliminary data.</text>
</comment>
<feature type="compositionally biased region" description="Low complexity" evidence="1">
    <location>
        <begin position="89"/>
        <end position="101"/>
    </location>
</feature>
<name>A0A2S5BB61_9BASI</name>
<evidence type="ECO:0000313" key="3">
    <source>
        <dbReference type="Proteomes" id="UP000237144"/>
    </source>
</evidence>
<evidence type="ECO:0000313" key="2">
    <source>
        <dbReference type="EMBL" id="POY74022.1"/>
    </source>
</evidence>
<proteinExistence type="predicted"/>
<dbReference type="STRING" id="741276.A0A2S5BB61"/>
<feature type="compositionally biased region" description="Polar residues" evidence="1">
    <location>
        <begin position="351"/>
        <end position="360"/>
    </location>
</feature>
<sequence>MLHVHRVLADGEVTQGTMAFLGQDGAPRSYEDVKAELEQATGQQVELSMLCDDAVLDVWPSTWAQLVEPGSTIFVRAPSVLGRTPSGVSSPARSISPARSAKGTLARPASLAARLQDLSLSTVDNSRQRGSYASKSAPDSPVSPRSPGCPSSRPRSFAGPPRDVSNPEPTCSSSARNEERPAYGQTDVTPFASAFETHRAPSSQSKGDPRSSVAPPQAGPLPSTARVAKDTARDAAAPSRRRTYGDLRAIAVTRPRPTLSLASSASFAAAPPLPSRRASATASPPSTPHGRRSPAITIARPSPRPQLHFTTLDSYFDDVDGPRADRSLSPSIEPEPPSKQTTRAEIPPGSELSNSKRLTY</sequence>
<evidence type="ECO:0000256" key="1">
    <source>
        <dbReference type="SAM" id="MobiDB-lite"/>
    </source>
</evidence>
<keyword evidence="3" id="KW-1185">Reference proteome</keyword>
<organism evidence="2 3">
    <name type="scientific">Rhodotorula taiwanensis</name>
    <dbReference type="NCBI Taxonomy" id="741276"/>
    <lineage>
        <taxon>Eukaryota</taxon>
        <taxon>Fungi</taxon>
        <taxon>Dikarya</taxon>
        <taxon>Basidiomycota</taxon>
        <taxon>Pucciniomycotina</taxon>
        <taxon>Microbotryomycetes</taxon>
        <taxon>Sporidiobolales</taxon>
        <taxon>Sporidiobolaceae</taxon>
        <taxon>Rhodotorula</taxon>
    </lineage>
</organism>
<feature type="compositionally biased region" description="Low complexity" evidence="1">
    <location>
        <begin position="140"/>
        <end position="156"/>
    </location>
</feature>
<gene>
    <name evidence="2" type="ORF">BMF94_2833</name>
</gene>
<dbReference type="AlphaFoldDB" id="A0A2S5BB61"/>
<protein>
    <submittedName>
        <fullName evidence="2">Uncharacterized protein</fullName>
    </submittedName>
</protein>
<accession>A0A2S5BB61</accession>
<dbReference type="EMBL" id="PJQD01000029">
    <property type="protein sequence ID" value="POY74022.1"/>
    <property type="molecule type" value="Genomic_DNA"/>
</dbReference>
<dbReference type="Proteomes" id="UP000237144">
    <property type="component" value="Unassembled WGS sequence"/>
</dbReference>
<feature type="compositionally biased region" description="Low complexity" evidence="1">
    <location>
        <begin position="257"/>
        <end position="284"/>
    </location>
</feature>